<evidence type="ECO:0000259" key="2">
    <source>
        <dbReference type="Pfam" id="PF13439"/>
    </source>
</evidence>
<dbReference type="Proteomes" id="UP000070497">
    <property type="component" value="Unassembled WGS sequence"/>
</dbReference>
<feature type="domain" description="Glycosyl transferase family 1" evidence="1">
    <location>
        <begin position="164"/>
        <end position="318"/>
    </location>
</feature>
<gene>
    <name evidence="3" type="ORF">SORDD14_00839</name>
</gene>
<proteinExistence type="predicted"/>
<dbReference type="SUPFAM" id="SSF53756">
    <property type="entry name" value="UDP-Glycosyltransferase/glycogen phosphorylase"/>
    <property type="match status" value="1"/>
</dbReference>
<dbReference type="PANTHER" id="PTHR12526:SF630">
    <property type="entry name" value="GLYCOSYLTRANSFERASE"/>
    <property type="match status" value="1"/>
</dbReference>
<dbReference type="GO" id="GO:0016757">
    <property type="term" value="F:glycosyltransferase activity"/>
    <property type="evidence" value="ECO:0007669"/>
    <property type="project" value="InterPro"/>
</dbReference>
<organism evidence="3 4">
    <name type="scientific">Streptococcus oralis</name>
    <dbReference type="NCBI Taxonomy" id="1303"/>
    <lineage>
        <taxon>Bacteria</taxon>
        <taxon>Bacillati</taxon>
        <taxon>Bacillota</taxon>
        <taxon>Bacilli</taxon>
        <taxon>Lactobacillales</taxon>
        <taxon>Streptococcaceae</taxon>
        <taxon>Streptococcus</taxon>
    </lineage>
</organism>
<feature type="domain" description="Glycosyltransferase subfamily 4-like N-terminal" evidence="2">
    <location>
        <begin position="3"/>
        <end position="151"/>
    </location>
</feature>
<dbReference type="Pfam" id="PF13439">
    <property type="entry name" value="Glyco_transf_4"/>
    <property type="match status" value="1"/>
</dbReference>
<evidence type="ECO:0000313" key="4">
    <source>
        <dbReference type="Proteomes" id="UP000070497"/>
    </source>
</evidence>
<dbReference type="InterPro" id="IPR001296">
    <property type="entry name" value="Glyco_trans_1"/>
</dbReference>
<dbReference type="PATRIC" id="fig|1303.77.peg.956"/>
<dbReference type="InterPro" id="IPR028098">
    <property type="entry name" value="Glyco_trans_4-like_N"/>
</dbReference>
<accession>A0A139P3J1</accession>
<sequence length="345" mass="38984">MDIGGAERIVYQLSTDLKDEFDSVHVASTGGLWESELLSKGVQHHKILDVDSKNPLIMLKILSELYKIIQKNDITIIHTHHRMAAFYIRLLKIGNPKLIHVYTAHNVFKNKLTLYKFALKNTYCVAVGEAVNDNLKNDVGISDSIVIYNGVVFEKTDKLVDEVIGNTGIKVGCVARLSEQKGLTYLIDAMSLVKQKDITLFIVGDGELRDELENKVKQLNLQKLVIFLGYRKDVVECINSFDYLVSSSLYEGLALNVIEAFMNGKTMVASDIPGINEVVNNKNGILVPVKDDVALARAIEKLATDKKLREKLAYQAKKDYETKFNYSLFLDNYRRLYRKLMGESK</sequence>
<dbReference type="CDD" id="cd03801">
    <property type="entry name" value="GT4_PimA-like"/>
    <property type="match status" value="1"/>
</dbReference>
<dbReference type="EMBL" id="LQRI01000135">
    <property type="protein sequence ID" value="KXT82434.1"/>
    <property type="molecule type" value="Genomic_DNA"/>
</dbReference>
<evidence type="ECO:0000313" key="3">
    <source>
        <dbReference type="EMBL" id="KXT82434.1"/>
    </source>
</evidence>
<dbReference type="PANTHER" id="PTHR12526">
    <property type="entry name" value="GLYCOSYLTRANSFERASE"/>
    <property type="match status" value="1"/>
</dbReference>
<name>A0A139P3J1_STROR</name>
<dbReference type="Gene3D" id="3.40.50.2000">
    <property type="entry name" value="Glycogen Phosphorylase B"/>
    <property type="match status" value="2"/>
</dbReference>
<dbReference type="AlphaFoldDB" id="A0A139P3J1"/>
<keyword evidence="3" id="KW-0808">Transferase</keyword>
<reference evidence="3 4" key="1">
    <citation type="submission" date="2016-01" db="EMBL/GenBank/DDBJ databases">
        <title>Highly variable Streptococcus oralis are common among viridans streptococci isolated from primates.</title>
        <authorList>
            <person name="Denapaite D."/>
            <person name="Rieger M."/>
            <person name="Koendgen S."/>
            <person name="Brueckner R."/>
            <person name="Ochigava I."/>
            <person name="Kappeler P."/>
            <person name="Maetz-Rensing K."/>
            <person name="Leendertz F."/>
            <person name="Hakenbeck R."/>
        </authorList>
    </citation>
    <scope>NUCLEOTIDE SEQUENCE [LARGE SCALE GENOMIC DNA]</scope>
    <source>
        <strain evidence="3 4">DD14</strain>
    </source>
</reference>
<protein>
    <submittedName>
        <fullName evidence="3">Glycosyl transferase, group 1</fullName>
    </submittedName>
</protein>
<dbReference type="Pfam" id="PF00534">
    <property type="entry name" value="Glycos_transf_1"/>
    <property type="match status" value="1"/>
</dbReference>
<evidence type="ECO:0000259" key="1">
    <source>
        <dbReference type="Pfam" id="PF00534"/>
    </source>
</evidence>
<comment type="caution">
    <text evidence="3">The sequence shown here is derived from an EMBL/GenBank/DDBJ whole genome shotgun (WGS) entry which is preliminary data.</text>
</comment>